<proteinExistence type="predicted"/>
<evidence type="ECO:0000256" key="1">
    <source>
        <dbReference type="SAM" id="MobiDB-lite"/>
    </source>
</evidence>
<reference evidence="2" key="2">
    <citation type="submission" date="2005-04" db="EMBL/GenBank/DDBJ databases">
        <authorList>
            <person name="Buell C.R."/>
            <person name="Wing R.A."/>
            <person name="McCombie W.A."/>
            <person name="Ouyang S."/>
        </authorList>
    </citation>
    <scope>NUCLEOTIDE SEQUENCE</scope>
</reference>
<sequence length="47" mass="5066">MAYLAPKGSLWVKQLLELAPPSEEAVGGADDQGLVRGSPDGPLRRRY</sequence>
<accession>Q2QQR8</accession>
<gene>
    <name evidence="2" type="ordered locus">LOC_Os12g30089</name>
</gene>
<reference evidence="2" key="3">
    <citation type="submission" date="2006-01" db="EMBL/GenBank/DDBJ databases">
        <authorList>
            <person name="Buell R."/>
        </authorList>
    </citation>
    <scope>NUCLEOTIDE SEQUENCE</scope>
</reference>
<organism evidence="2">
    <name type="scientific">Oryza sativa subsp. japonica</name>
    <name type="common">Rice</name>
    <dbReference type="NCBI Taxonomy" id="39947"/>
    <lineage>
        <taxon>Eukaryota</taxon>
        <taxon>Viridiplantae</taxon>
        <taxon>Streptophyta</taxon>
        <taxon>Embryophyta</taxon>
        <taxon>Tracheophyta</taxon>
        <taxon>Spermatophyta</taxon>
        <taxon>Magnoliopsida</taxon>
        <taxon>Liliopsida</taxon>
        <taxon>Poales</taxon>
        <taxon>Poaceae</taxon>
        <taxon>BOP clade</taxon>
        <taxon>Oryzoideae</taxon>
        <taxon>Oryzeae</taxon>
        <taxon>Oryzinae</taxon>
        <taxon>Oryza</taxon>
        <taxon>Oryza sativa</taxon>
    </lineage>
</organism>
<evidence type="ECO:0000313" key="2">
    <source>
        <dbReference type="EMBL" id="ABA98533.1"/>
    </source>
</evidence>
<feature type="region of interest" description="Disordered" evidence="1">
    <location>
        <begin position="22"/>
        <end position="47"/>
    </location>
</feature>
<reference evidence="2" key="1">
    <citation type="journal article" date="2005" name="BMC Biol.">
        <title>The sequence of rice chromosomes 11 and 12, rich in disease resistance genes and recent gene duplications.</title>
        <authorList>
            <consortium name="The rice chromosomes 11 and 12 sequencing consortia"/>
        </authorList>
    </citation>
    <scope>NUCLEOTIDE SEQUENCE [LARGE SCALE GENOMIC DNA]</scope>
</reference>
<protein>
    <submittedName>
        <fullName evidence="2">Uncharacterized protein</fullName>
    </submittedName>
</protein>
<name>Q2QQR8_ORYSJ</name>
<dbReference type="EMBL" id="DP000011">
    <property type="protein sequence ID" value="ABA98533.1"/>
    <property type="molecule type" value="Genomic_DNA"/>
</dbReference>
<dbReference type="AlphaFoldDB" id="Q2QQR8"/>